<reference evidence="2 3" key="1">
    <citation type="submission" date="2016-07" db="EMBL/GenBank/DDBJ databases">
        <title>Pervasive Adenine N6-methylation of Active Genes in Fungi.</title>
        <authorList>
            <consortium name="DOE Joint Genome Institute"/>
            <person name="Mondo S.J."/>
            <person name="Dannebaum R.O."/>
            <person name="Kuo R.C."/>
            <person name="Labutti K."/>
            <person name="Haridas S."/>
            <person name="Kuo A."/>
            <person name="Salamov A."/>
            <person name="Ahrendt S.R."/>
            <person name="Lipzen A."/>
            <person name="Sullivan W."/>
            <person name="Andreopoulos W.B."/>
            <person name="Clum A."/>
            <person name="Lindquist E."/>
            <person name="Daum C."/>
            <person name="Ramamoorthy G.K."/>
            <person name="Gryganskyi A."/>
            <person name="Culley D."/>
            <person name="Magnuson J.K."/>
            <person name="James T.Y."/>
            <person name="O'Malley M.A."/>
            <person name="Stajich J.E."/>
            <person name="Spatafora J.W."/>
            <person name="Visel A."/>
            <person name="Grigoriev I.V."/>
        </authorList>
    </citation>
    <scope>NUCLEOTIDE SEQUENCE [LARGE SCALE GENOMIC DNA]</scope>
    <source>
        <strain evidence="2 3">CBS 115471</strain>
    </source>
</reference>
<name>A0A1Y1ZRA6_9PLEO</name>
<feature type="transmembrane region" description="Helical" evidence="1">
    <location>
        <begin position="20"/>
        <end position="44"/>
    </location>
</feature>
<evidence type="ECO:0000256" key="1">
    <source>
        <dbReference type="SAM" id="Phobius"/>
    </source>
</evidence>
<dbReference type="Proteomes" id="UP000193144">
    <property type="component" value="Unassembled WGS sequence"/>
</dbReference>
<proteinExistence type="predicted"/>
<dbReference type="AlphaFoldDB" id="A0A1Y1ZRA6"/>
<comment type="caution">
    <text evidence="2">The sequence shown here is derived from an EMBL/GenBank/DDBJ whole genome shotgun (WGS) entry which is preliminary data.</text>
</comment>
<feature type="transmembrane region" description="Helical" evidence="1">
    <location>
        <begin position="50"/>
        <end position="69"/>
    </location>
</feature>
<keyword evidence="1" id="KW-0472">Membrane</keyword>
<gene>
    <name evidence="2" type="ORF">BCR34DRAFT_284099</name>
</gene>
<evidence type="ECO:0000313" key="2">
    <source>
        <dbReference type="EMBL" id="ORY12799.1"/>
    </source>
</evidence>
<keyword evidence="1" id="KW-1133">Transmembrane helix</keyword>
<dbReference type="EMBL" id="MCFA01000047">
    <property type="protein sequence ID" value="ORY12799.1"/>
    <property type="molecule type" value="Genomic_DNA"/>
</dbReference>
<evidence type="ECO:0000313" key="3">
    <source>
        <dbReference type="Proteomes" id="UP000193144"/>
    </source>
</evidence>
<keyword evidence="3" id="KW-1185">Reference proteome</keyword>
<organism evidence="2 3">
    <name type="scientific">Clohesyomyces aquaticus</name>
    <dbReference type="NCBI Taxonomy" id="1231657"/>
    <lineage>
        <taxon>Eukaryota</taxon>
        <taxon>Fungi</taxon>
        <taxon>Dikarya</taxon>
        <taxon>Ascomycota</taxon>
        <taxon>Pezizomycotina</taxon>
        <taxon>Dothideomycetes</taxon>
        <taxon>Pleosporomycetidae</taxon>
        <taxon>Pleosporales</taxon>
        <taxon>Lindgomycetaceae</taxon>
        <taxon>Clohesyomyces</taxon>
    </lineage>
</organism>
<sequence length="190" mass="20750">MTAGATGRAVSRRTSITLHIFTLLYHTVIYSFSSIGFSCGISSYSTQHHYLIAILICYLILVISGRSSLGRNWNLGGCVIETFPTLPSSSQPPPFYSTMTVYLTETLFLFSDWMDGHGLGSIHDGSRGLSLLSGFCLCSGVVTWVGRIERALWICSDAILGWFRNGFPVPTTIVGGRLFGWAGSRDCIGF</sequence>
<keyword evidence="1" id="KW-0812">Transmembrane</keyword>
<protein>
    <submittedName>
        <fullName evidence="2">Uncharacterized protein</fullName>
    </submittedName>
</protein>
<accession>A0A1Y1ZRA6</accession>